<sequence>MPTVVDADKVIAEVEKYPVLYDVSHERYRNPDYKEGIWKKIAKDLGYHGTSGMAACKTKWTHVRDQFRKTLRKRKLGWGSTYIRKYKYEDLLQFLVPHLAERDGVPLQDLDDDADDDDNENGNSAKEQELWNPGMLKIEHDTDSVSSVDKTQLQPPEVVETRKRKTSISSDCPSNSEMFAHLFGRYEKRKKSEDQHPMDAFLAGISTTLKSFDPVQQNRAKSKIFTIVQEMELEHLTSLGIAET</sequence>
<dbReference type="EMBL" id="AP028917">
    <property type="protein sequence ID" value="BES98758.1"/>
    <property type="molecule type" value="Genomic_DNA"/>
</dbReference>
<organism evidence="3 4">
    <name type="scientific">Nesidiocoris tenuis</name>
    <dbReference type="NCBI Taxonomy" id="355587"/>
    <lineage>
        <taxon>Eukaryota</taxon>
        <taxon>Metazoa</taxon>
        <taxon>Ecdysozoa</taxon>
        <taxon>Arthropoda</taxon>
        <taxon>Hexapoda</taxon>
        <taxon>Insecta</taxon>
        <taxon>Pterygota</taxon>
        <taxon>Neoptera</taxon>
        <taxon>Paraneoptera</taxon>
        <taxon>Hemiptera</taxon>
        <taxon>Heteroptera</taxon>
        <taxon>Panheteroptera</taxon>
        <taxon>Cimicomorpha</taxon>
        <taxon>Miridae</taxon>
        <taxon>Dicyphina</taxon>
        <taxon>Nesidiocoris</taxon>
    </lineage>
</organism>
<keyword evidence="4" id="KW-1185">Reference proteome</keyword>
<evidence type="ECO:0000313" key="4">
    <source>
        <dbReference type="Proteomes" id="UP001307889"/>
    </source>
</evidence>
<dbReference type="PANTHER" id="PTHR12243">
    <property type="entry name" value="MADF DOMAIN TRANSCRIPTION FACTOR"/>
    <property type="match status" value="1"/>
</dbReference>
<gene>
    <name evidence="3" type="ORF">NTJ_11573</name>
</gene>
<feature type="compositionally biased region" description="Acidic residues" evidence="1">
    <location>
        <begin position="109"/>
        <end position="120"/>
    </location>
</feature>
<dbReference type="Proteomes" id="UP001307889">
    <property type="component" value="Chromosome 9"/>
</dbReference>
<feature type="region of interest" description="Disordered" evidence="1">
    <location>
        <begin position="106"/>
        <end position="172"/>
    </location>
</feature>
<protein>
    <recommendedName>
        <fullName evidence="2">MADF domain-containing protein</fullName>
    </recommendedName>
</protein>
<dbReference type="SMART" id="SM00595">
    <property type="entry name" value="MADF"/>
    <property type="match status" value="1"/>
</dbReference>
<dbReference type="InterPro" id="IPR006578">
    <property type="entry name" value="MADF-dom"/>
</dbReference>
<feature type="compositionally biased region" description="Polar residues" evidence="1">
    <location>
        <begin position="144"/>
        <end position="154"/>
    </location>
</feature>
<evidence type="ECO:0000313" key="3">
    <source>
        <dbReference type="EMBL" id="BES98758.1"/>
    </source>
</evidence>
<evidence type="ECO:0000256" key="1">
    <source>
        <dbReference type="SAM" id="MobiDB-lite"/>
    </source>
</evidence>
<name>A0ABN7B2W8_9HEMI</name>
<accession>A0ABN7B2W8</accession>
<feature type="domain" description="MADF" evidence="2">
    <location>
        <begin position="9"/>
        <end position="100"/>
    </location>
</feature>
<dbReference type="PROSITE" id="PS51029">
    <property type="entry name" value="MADF"/>
    <property type="match status" value="1"/>
</dbReference>
<reference evidence="3 4" key="1">
    <citation type="submission" date="2023-09" db="EMBL/GenBank/DDBJ databases">
        <title>Nesidiocoris tenuis whole genome shotgun sequence.</title>
        <authorList>
            <person name="Shibata T."/>
            <person name="Shimoda M."/>
            <person name="Kobayashi T."/>
            <person name="Uehara T."/>
        </authorList>
    </citation>
    <scope>NUCLEOTIDE SEQUENCE [LARGE SCALE GENOMIC DNA]</scope>
    <source>
        <strain evidence="3 4">Japan</strain>
    </source>
</reference>
<dbReference type="Pfam" id="PF10545">
    <property type="entry name" value="MADF_DNA_bdg"/>
    <property type="match status" value="1"/>
</dbReference>
<dbReference type="InterPro" id="IPR039353">
    <property type="entry name" value="TF_Adf1"/>
</dbReference>
<dbReference type="PANTHER" id="PTHR12243:SF67">
    <property type="entry name" value="COREPRESSOR OF PANGOLIN, ISOFORM A-RELATED"/>
    <property type="match status" value="1"/>
</dbReference>
<proteinExistence type="predicted"/>
<evidence type="ECO:0000259" key="2">
    <source>
        <dbReference type="PROSITE" id="PS51029"/>
    </source>
</evidence>